<reference evidence="3" key="2">
    <citation type="submission" date="2011-03" db="EMBL/GenBank/DDBJ databases">
        <title>Comparative genomics and transcriptomics of Neospora caninum and Toxoplasma gondii.</title>
        <authorList>
            <person name="Reid A.J."/>
            <person name="Sohal A."/>
            <person name="Harris D."/>
            <person name="Quail M."/>
            <person name="Sanders M."/>
            <person name="Berriman M."/>
            <person name="Wastling J.M."/>
            <person name="Pain A."/>
        </authorList>
    </citation>
    <scope>NUCLEOTIDE SEQUENCE</scope>
    <source>
        <strain evidence="3">Liverpool</strain>
    </source>
</reference>
<keyword evidence="2" id="KW-0732">Signal</keyword>
<feature type="compositionally biased region" description="Basic residues" evidence="1">
    <location>
        <begin position="213"/>
        <end position="224"/>
    </location>
</feature>
<sequence length="417" mass="44609">MALRGYLLVTVVAALLVPPLLACGSPFSQQAPEDKLEGVLNSLSLLRMKAALLSSSLDESRTPPYAKFAQNSALMIIDCKMGVQSPDVCLLHGFSQETRSVPDYVGGFYEPRVSMSINSPAAVTISAYKSGEQVCDDQHVKERIGDELAAHAAEIYDLAAQAGLLEAGSSASDAYNQDALRDVADHSTFFWRRFEKLFSKEGHSEEENSVPHMPHHRKPQRRPGHANNIGHQDEVPVMSEPIGTSASAFPGPELPHIPSNIANWQTGVPEKAGAADHFGGNVGRRGSSQGLGTTEETAAQTSQSFPFSGFLGMIPPPFLPTGISSFGLQQFLNTPLAFGSRFLIPSSPVSGFPFFPFSPGTLMALMENFESGDSRLPSAMSSGAPPASSTETSKLNFEGNDIDAAINNFAMTEADLF</sequence>
<dbReference type="Proteomes" id="UP000007494">
    <property type="component" value="Chromosome XI"/>
</dbReference>
<feature type="region of interest" description="Disordered" evidence="1">
    <location>
        <begin position="375"/>
        <end position="394"/>
    </location>
</feature>
<evidence type="ECO:0000256" key="2">
    <source>
        <dbReference type="SAM" id="SignalP"/>
    </source>
</evidence>
<dbReference type="OrthoDB" id="346619at2759"/>
<feature type="region of interest" description="Disordered" evidence="1">
    <location>
        <begin position="202"/>
        <end position="300"/>
    </location>
</feature>
<keyword evidence="5" id="KW-1185">Reference proteome</keyword>
<reference evidence="4" key="4">
    <citation type="journal article" date="2015" name="PLoS ONE">
        <title>Comprehensive Evaluation of Toxoplasma gondii VEG and Neospora caninum LIV Genomes with Tachyzoite Stage Transcriptome and Proteome Defines Novel Transcript Features.</title>
        <authorList>
            <person name="Ramaprasad A."/>
            <person name="Mourier T."/>
            <person name="Naeem R."/>
            <person name="Malas T.B."/>
            <person name="Moussa E."/>
            <person name="Panigrahi A."/>
            <person name="Vermont S.J."/>
            <person name="Otto T.D."/>
            <person name="Wastling J."/>
            <person name="Pain A."/>
        </authorList>
    </citation>
    <scope>NUCLEOTIDE SEQUENCE</scope>
    <source>
        <strain evidence="4">Liverpool</strain>
    </source>
</reference>
<gene>
    <name evidence="4" type="ORF">BN1204_057980</name>
    <name evidence="3" type="ORF">NCLIV_057980</name>
</gene>
<dbReference type="eggNOG" id="ENOG502QZFZ">
    <property type="taxonomic scope" value="Eukaryota"/>
</dbReference>
<dbReference type="EMBL" id="FR823392">
    <property type="protein sequence ID" value="CBZ55375.1"/>
    <property type="molecule type" value="Genomic_DNA"/>
</dbReference>
<reference evidence="3" key="1">
    <citation type="submission" date="2011-02" db="EMBL/GenBank/DDBJ databases">
        <authorList>
            <person name="Aslett M."/>
        </authorList>
    </citation>
    <scope>NUCLEOTIDE SEQUENCE</scope>
    <source>
        <strain evidence="3">Liverpool</strain>
    </source>
</reference>
<evidence type="ECO:0000313" key="3">
    <source>
        <dbReference type="EMBL" id="CBZ55375.1"/>
    </source>
</evidence>
<protein>
    <submittedName>
        <fullName evidence="3">Uncharacterized protein</fullName>
    </submittedName>
</protein>
<accession>F0VNS9</accession>
<feature type="signal peptide" evidence="2">
    <location>
        <begin position="1"/>
        <end position="22"/>
    </location>
</feature>
<dbReference type="GeneID" id="13440788"/>
<dbReference type="InParanoid" id="F0VNS9"/>
<dbReference type="AlphaFoldDB" id="F0VNS9"/>
<feature type="chain" id="PRO_5007655283" evidence="2">
    <location>
        <begin position="23"/>
        <end position="417"/>
    </location>
</feature>
<dbReference type="OMA" id="HANNIGH"/>
<organism evidence="3 5">
    <name type="scientific">Neospora caninum (strain Liverpool)</name>
    <dbReference type="NCBI Taxonomy" id="572307"/>
    <lineage>
        <taxon>Eukaryota</taxon>
        <taxon>Sar</taxon>
        <taxon>Alveolata</taxon>
        <taxon>Apicomplexa</taxon>
        <taxon>Conoidasida</taxon>
        <taxon>Coccidia</taxon>
        <taxon>Eucoccidiorida</taxon>
        <taxon>Eimeriorina</taxon>
        <taxon>Sarcocystidae</taxon>
        <taxon>Neospora</taxon>
    </lineage>
</organism>
<reference evidence="5" key="3">
    <citation type="journal article" date="2012" name="PLoS Pathog.">
        <title>Comparative genomics of the apicomplexan parasites Toxoplasma gondii and Neospora caninum: Coccidia differing in host range and transmission strategy.</title>
        <authorList>
            <person name="Reid A.J."/>
            <person name="Vermont S.J."/>
            <person name="Cotton J.A."/>
            <person name="Harris D."/>
            <person name="Hill-Cawthorne G.A."/>
            <person name="Konen-Waisman S."/>
            <person name="Latham S.M."/>
            <person name="Mourier T."/>
            <person name="Norton R."/>
            <person name="Quail M.A."/>
            <person name="Sanders M."/>
            <person name="Shanmugam D."/>
            <person name="Sohal A."/>
            <person name="Wasmuth J.D."/>
            <person name="Brunk B."/>
            <person name="Grigg M.E."/>
            <person name="Howard J.C."/>
            <person name="Parkinson J."/>
            <person name="Roos D.S."/>
            <person name="Trees A.J."/>
            <person name="Berriman M."/>
            <person name="Pain A."/>
            <person name="Wastling J.M."/>
        </authorList>
    </citation>
    <scope>NUCLEOTIDE SEQUENCE [LARGE SCALE GENOMIC DNA]</scope>
    <source>
        <strain evidence="5">Liverpool</strain>
    </source>
</reference>
<dbReference type="EMBL" id="LN714486">
    <property type="protein sequence ID" value="CEL70111.1"/>
    <property type="molecule type" value="Genomic_DNA"/>
</dbReference>
<evidence type="ECO:0000313" key="4">
    <source>
        <dbReference type="EMBL" id="CEL70111.1"/>
    </source>
</evidence>
<dbReference type="RefSeq" id="XP_003885403.1">
    <property type="nucleotide sequence ID" value="XM_003885354.1"/>
</dbReference>
<evidence type="ECO:0000256" key="1">
    <source>
        <dbReference type="SAM" id="MobiDB-lite"/>
    </source>
</evidence>
<dbReference type="VEuPathDB" id="ToxoDB:NCLIV_057980"/>
<proteinExistence type="predicted"/>
<feature type="compositionally biased region" description="Polar residues" evidence="1">
    <location>
        <begin position="286"/>
        <end position="300"/>
    </location>
</feature>
<feature type="compositionally biased region" description="Low complexity" evidence="1">
    <location>
        <begin position="377"/>
        <end position="389"/>
    </location>
</feature>
<name>F0VNS9_NEOCL</name>
<evidence type="ECO:0000313" key="5">
    <source>
        <dbReference type="Proteomes" id="UP000007494"/>
    </source>
</evidence>